<dbReference type="AlphaFoldDB" id="A0A9D1MEI4"/>
<keyword evidence="1" id="KW-0812">Transmembrane</keyword>
<keyword evidence="1" id="KW-1133">Transmembrane helix</keyword>
<evidence type="ECO:0000256" key="1">
    <source>
        <dbReference type="SAM" id="Phobius"/>
    </source>
</evidence>
<name>A0A9D1MEI4_9FIRM</name>
<gene>
    <name evidence="2" type="ORF">IAC57_02400</name>
</gene>
<sequence length="477" mass="52807">MSEKKTKKFPIVTYLCCLLAVSILFTGVTFSRYAGFTSGTTDVSLGRFACSYEIGDMSASTFSNAEYWLKLSGGATSMNTARSVRFSIRNYTLQENGRPDRISDVDLQSTLRFYAPAEFLGNLAVQIAEVDEEGNYITKTPQYVLEDFIYDGAGNFVVWKDGSGILDTSTSKDYEARPDIYGNQVDEILSMSGGFTGTEENHTGTISASCAETKTSVSITSVMAEAQYSVGFYRGWVGDENKSAPQFYLDCRKEVPFYTLDISLPEMLLKANGTAQSRTFVLFLTTLHLTENEDFKSNWTERDMTKKLEELEGGKRKVTFNGATVTGYHFDTKANLYDLTGGILVANGSQTTIRIQKTFEEQGKRLSYHHVAPLSEGATSIVHPIEDFYNSQGVSVNLADIDFSSVTKVHSLFGKCSNGGRSGYISFADITDSPYYQTYSSQRTGKSDYIVRESLSKGYATRLNILFVQASQSSHQP</sequence>
<accession>A0A9D1MEI4</accession>
<comment type="caution">
    <text evidence="2">The sequence shown here is derived from an EMBL/GenBank/DDBJ whole genome shotgun (WGS) entry which is preliminary data.</text>
</comment>
<organism evidence="2 3">
    <name type="scientific">Candidatus Scatosoma pullistercoris</name>
    <dbReference type="NCBI Taxonomy" id="2840934"/>
    <lineage>
        <taxon>Bacteria</taxon>
        <taxon>Bacillati</taxon>
        <taxon>Bacillota</taxon>
        <taxon>Clostridia</taxon>
        <taxon>Candidatus Scatosoma</taxon>
    </lineage>
</organism>
<protein>
    <submittedName>
        <fullName evidence="2">Uncharacterized protein</fullName>
    </submittedName>
</protein>
<dbReference type="Proteomes" id="UP000824081">
    <property type="component" value="Unassembled WGS sequence"/>
</dbReference>
<keyword evidence="1" id="KW-0472">Membrane</keyword>
<reference evidence="2" key="2">
    <citation type="journal article" date="2021" name="PeerJ">
        <title>Extensive microbial diversity within the chicken gut microbiome revealed by metagenomics and culture.</title>
        <authorList>
            <person name="Gilroy R."/>
            <person name="Ravi A."/>
            <person name="Getino M."/>
            <person name="Pursley I."/>
            <person name="Horton D.L."/>
            <person name="Alikhan N.F."/>
            <person name="Baker D."/>
            <person name="Gharbi K."/>
            <person name="Hall N."/>
            <person name="Watson M."/>
            <person name="Adriaenssens E.M."/>
            <person name="Foster-Nyarko E."/>
            <person name="Jarju S."/>
            <person name="Secka A."/>
            <person name="Antonio M."/>
            <person name="Oren A."/>
            <person name="Chaudhuri R.R."/>
            <person name="La Ragione R."/>
            <person name="Hildebrand F."/>
            <person name="Pallen M.J."/>
        </authorList>
    </citation>
    <scope>NUCLEOTIDE SEQUENCE</scope>
    <source>
        <strain evidence="2">11687</strain>
    </source>
</reference>
<evidence type="ECO:0000313" key="3">
    <source>
        <dbReference type="Proteomes" id="UP000824081"/>
    </source>
</evidence>
<dbReference type="EMBL" id="DVMZ01000064">
    <property type="protein sequence ID" value="HIU58930.1"/>
    <property type="molecule type" value="Genomic_DNA"/>
</dbReference>
<evidence type="ECO:0000313" key="2">
    <source>
        <dbReference type="EMBL" id="HIU58930.1"/>
    </source>
</evidence>
<reference evidence="2" key="1">
    <citation type="submission" date="2020-10" db="EMBL/GenBank/DDBJ databases">
        <authorList>
            <person name="Gilroy R."/>
        </authorList>
    </citation>
    <scope>NUCLEOTIDE SEQUENCE</scope>
    <source>
        <strain evidence="2">11687</strain>
    </source>
</reference>
<feature type="transmembrane region" description="Helical" evidence="1">
    <location>
        <begin position="12"/>
        <end position="34"/>
    </location>
</feature>
<proteinExistence type="predicted"/>